<name>A0A225ATY8_TALAT</name>
<accession>A0A225ATY8</accession>
<dbReference type="Gene3D" id="3.20.10.10">
    <property type="entry name" value="D-amino Acid Aminotransferase, subunit A, domain 2"/>
    <property type="match status" value="1"/>
</dbReference>
<dbReference type="GO" id="GO:0003824">
    <property type="term" value="F:catalytic activity"/>
    <property type="evidence" value="ECO:0007669"/>
    <property type="project" value="InterPro"/>
</dbReference>
<dbReference type="InterPro" id="IPR001544">
    <property type="entry name" value="Aminotrans_IV"/>
</dbReference>
<dbReference type="InterPro" id="IPR036038">
    <property type="entry name" value="Aminotransferase-like"/>
</dbReference>
<evidence type="ECO:0000313" key="2">
    <source>
        <dbReference type="Proteomes" id="UP000214365"/>
    </source>
</evidence>
<sequence length="276" mass="30989">MTANPPDSSINASTFSLISSLRFDPDLPSAVRQHAGTSYPEPHDSLYYLLRYHQDRLLKAATNFQWHKAISLLQQPLEQFTQKLDSAIPDRSKAWRLRIVVDVEGRCSVDVHPATPWPLPGMFLPASFDVLASLNPSFPWRLAVDPERTAPSQFTTYKTTSRSHYDAARQRVGIQSPMDPTEVLLVNPQGEVMEGSITTVYFRRRHQNHGDATTEWVTPPLASGCMISVSRQYALDYELCTEKAIRLDELVDGEQCLLSNGVRGFIPAVLDLKAVH</sequence>
<dbReference type="SUPFAM" id="SSF56752">
    <property type="entry name" value="D-aminoacid aminotransferase-like PLP-dependent enzymes"/>
    <property type="match status" value="1"/>
</dbReference>
<reference evidence="1 2" key="1">
    <citation type="submission" date="2015-06" db="EMBL/GenBank/DDBJ databases">
        <title>Talaromyces atroroseus IBT 11181 draft genome.</title>
        <authorList>
            <person name="Rasmussen K.B."/>
            <person name="Rasmussen S."/>
            <person name="Petersen B."/>
            <person name="Sicheritz-Ponten T."/>
            <person name="Mortensen U.H."/>
            <person name="Thrane U."/>
        </authorList>
    </citation>
    <scope>NUCLEOTIDE SEQUENCE [LARGE SCALE GENOMIC DNA]</scope>
    <source>
        <strain evidence="1 2">IBT 11181</strain>
    </source>
</reference>
<dbReference type="Gene3D" id="3.30.470.10">
    <property type="match status" value="1"/>
</dbReference>
<gene>
    <name evidence="1" type="ORF">UA08_06782</name>
</gene>
<dbReference type="InterPro" id="IPR043132">
    <property type="entry name" value="BCAT-like_C"/>
</dbReference>
<evidence type="ECO:0008006" key="3">
    <source>
        <dbReference type="Google" id="ProtNLM"/>
    </source>
</evidence>
<dbReference type="OrthoDB" id="5288718at2759"/>
<dbReference type="STRING" id="1441469.A0A225ATY8"/>
<organism evidence="1 2">
    <name type="scientific">Talaromyces atroroseus</name>
    <dbReference type="NCBI Taxonomy" id="1441469"/>
    <lineage>
        <taxon>Eukaryota</taxon>
        <taxon>Fungi</taxon>
        <taxon>Dikarya</taxon>
        <taxon>Ascomycota</taxon>
        <taxon>Pezizomycotina</taxon>
        <taxon>Eurotiomycetes</taxon>
        <taxon>Eurotiomycetidae</taxon>
        <taxon>Eurotiales</taxon>
        <taxon>Trichocomaceae</taxon>
        <taxon>Talaromyces</taxon>
        <taxon>Talaromyces sect. Trachyspermi</taxon>
    </lineage>
</organism>
<dbReference type="Proteomes" id="UP000214365">
    <property type="component" value="Unassembled WGS sequence"/>
</dbReference>
<evidence type="ECO:0000313" key="1">
    <source>
        <dbReference type="EMBL" id="OKL57875.1"/>
    </source>
</evidence>
<dbReference type="AlphaFoldDB" id="A0A225ATY8"/>
<protein>
    <recommendedName>
        <fullName evidence="3">Aminodeoxychorismate lyase</fullName>
    </recommendedName>
</protein>
<keyword evidence="2" id="KW-1185">Reference proteome</keyword>
<dbReference type="EMBL" id="LFMY01000010">
    <property type="protein sequence ID" value="OKL57875.1"/>
    <property type="molecule type" value="Genomic_DNA"/>
</dbReference>
<dbReference type="InterPro" id="IPR043131">
    <property type="entry name" value="BCAT-like_N"/>
</dbReference>
<dbReference type="Pfam" id="PF01063">
    <property type="entry name" value="Aminotran_4"/>
    <property type="match status" value="1"/>
</dbReference>
<proteinExistence type="predicted"/>
<comment type="caution">
    <text evidence="1">The sequence shown here is derived from an EMBL/GenBank/DDBJ whole genome shotgun (WGS) entry which is preliminary data.</text>
</comment>
<dbReference type="GeneID" id="31006537"/>
<dbReference type="RefSeq" id="XP_020117996.1">
    <property type="nucleotide sequence ID" value="XM_020269096.1"/>
</dbReference>